<dbReference type="Proteomes" id="UP000012073">
    <property type="component" value="Unassembled WGS sequence"/>
</dbReference>
<evidence type="ECO:0000313" key="2">
    <source>
        <dbReference type="Proteomes" id="UP000012073"/>
    </source>
</evidence>
<reference evidence="2" key="1">
    <citation type="journal article" date="2013" name="Proc. Natl. Acad. Sci. U.S.A.">
        <title>Genome structure and metabolic features in the red seaweed Chondrus crispus shed light on evolution of the Archaeplastida.</title>
        <authorList>
            <person name="Collen J."/>
            <person name="Porcel B."/>
            <person name="Carre W."/>
            <person name="Ball S.G."/>
            <person name="Chaparro C."/>
            <person name="Tonon T."/>
            <person name="Barbeyron T."/>
            <person name="Michel G."/>
            <person name="Noel B."/>
            <person name="Valentin K."/>
            <person name="Elias M."/>
            <person name="Artiguenave F."/>
            <person name="Arun A."/>
            <person name="Aury J.M."/>
            <person name="Barbosa-Neto J.F."/>
            <person name="Bothwell J.H."/>
            <person name="Bouget F.Y."/>
            <person name="Brillet L."/>
            <person name="Cabello-Hurtado F."/>
            <person name="Capella-Gutierrez S."/>
            <person name="Charrier B."/>
            <person name="Cladiere L."/>
            <person name="Cock J.M."/>
            <person name="Coelho S.M."/>
            <person name="Colleoni C."/>
            <person name="Czjzek M."/>
            <person name="Da Silva C."/>
            <person name="Delage L."/>
            <person name="Denoeud F."/>
            <person name="Deschamps P."/>
            <person name="Dittami S.M."/>
            <person name="Gabaldon T."/>
            <person name="Gachon C.M."/>
            <person name="Groisillier A."/>
            <person name="Herve C."/>
            <person name="Jabbari K."/>
            <person name="Katinka M."/>
            <person name="Kloareg B."/>
            <person name="Kowalczyk N."/>
            <person name="Labadie K."/>
            <person name="Leblanc C."/>
            <person name="Lopez P.J."/>
            <person name="McLachlan D.H."/>
            <person name="Meslet-Cladiere L."/>
            <person name="Moustafa A."/>
            <person name="Nehr Z."/>
            <person name="Nyvall Collen P."/>
            <person name="Panaud O."/>
            <person name="Partensky F."/>
            <person name="Poulain J."/>
            <person name="Rensing S.A."/>
            <person name="Rousvoal S."/>
            <person name="Samson G."/>
            <person name="Symeonidi A."/>
            <person name="Weissenbach J."/>
            <person name="Zambounis A."/>
            <person name="Wincker P."/>
            <person name="Boyen C."/>
        </authorList>
    </citation>
    <scope>NUCLEOTIDE SEQUENCE [LARGE SCALE GENOMIC DNA]</scope>
    <source>
        <strain evidence="2">cv. Stackhouse</strain>
    </source>
</reference>
<accession>R7Q7Q2</accession>
<sequence>MPKRGPAPESGRTDEGMAWYMSRVQVSKTSRSALPNEQAGRSGFGVKSQSALCSSVSADDIDTSPGAILEIANGFCRSKDMEQLEREWCEENGTRDQMKRDFKAKRNRSLKDRNLRGGFRL</sequence>
<proteinExistence type="predicted"/>
<dbReference type="KEGG" id="ccp:CHC_T00002722001"/>
<dbReference type="Gramene" id="CDF34049">
    <property type="protein sequence ID" value="CDF34049"/>
    <property type="gene ID" value="CHC_T00002722001"/>
</dbReference>
<dbReference type="OrthoDB" id="10648966at2759"/>
<keyword evidence="2" id="KW-1185">Reference proteome</keyword>
<organism evidence="1 2">
    <name type="scientific">Chondrus crispus</name>
    <name type="common">Carrageen Irish moss</name>
    <name type="synonym">Polymorpha crispa</name>
    <dbReference type="NCBI Taxonomy" id="2769"/>
    <lineage>
        <taxon>Eukaryota</taxon>
        <taxon>Rhodophyta</taxon>
        <taxon>Florideophyceae</taxon>
        <taxon>Rhodymeniophycidae</taxon>
        <taxon>Gigartinales</taxon>
        <taxon>Gigartinaceae</taxon>
        <taxon>Chondrus</taxon>
    </lineage>
</organism>
<gene>
    <name evidence="1" type="ORF">CHC_T00002722001</name>
</gene>
<dbReference type="RefSeq" id="XP_005713868.1">
    <property type="nucleotide sequence ID" value="XM_005713811.1"/>
</dbReference>
<dbReference type="GeneID" id="17321584"/>
<name>R7Q7Q2_CHOCR</name>
<evidence type="ECO:0000313" key="1">
    <source>
        <dbReference type="EMBL" id="CDF34049.1"/>
    </source>
</evidence>
<dbReference type="EMBL" id="HG001670">
    <property type="protein sequence ID" value="CDF34049.1"/>
    <property type="molecule type" value="Genomic_DNA"/>
</dbReference>
<dbReference type="AlphaFoldDB" id="R7Q7Q2"/>
<protein>
    <submittedName>
        <fullName evidence="1">Uncharacterized protein</fullName>
    </submittedName>
</protein>